<feature type="domain" description="Cyclin-like" evidence="6">
    <location>
        <begin position="61"/>
        <end position="145"/>
    </location>
</feature>
<name>A0AAN8J5P0_PATCE</name>
<evidence type="ECO:0000256" key="2">
    <source>
        <dbReference type="ARBA" id="ARBA00023127"/>
    </source>
</evidence>
<dbReference type="AlphaFoldDB" id="A0AAN8J5P0"/>
<evidence type="ECO:0000313" key="9">
    <source>
        <dbReference type="Proteomes" id="UP001347796"/>
    </source>
</evidence>
<evidence type="ECO:0000256" key="5">
    <source>
        <dbReference type="SAM" id="MobiDB-lite"/>
    </source>
</evidence>
<evidence type="ECO:0000313" key="8">
    <source>
        <dbReference type="EMBL" id="KAK6169746.1"/>
    </source>
</evidence>
<evidence type="ECO:0000259" key="6">
    <source>
        <dbReference type="SMART" id="SM00385"/>
    </source>
</evidence>
<evidence type="ECO:0000256" key="3">
    <source>
        <dbReference type="ARBA" id="ARBA00023306"/>
    </source>
</evidence>
<keyword evidence="2 4" id="KW-0195">Cyclin</keyword>
<reference evidence="8 9" key="1">
    <citation type="submission" date="2024-01" db="EMBL/GenBank/DDBJ databases">
        <title>The genome of the rayed Mediterranean limpet Patella caerulea (Linnaeus, 1758).</title>
        <authorList>
            <person name="Anh-Thu Weber A."/>
            <person name="Halstead-Nussloch G."/>
        </authorList>
    </citation>
    <scope>NUCLEOTIDE SEQUENCE [LARGE SCALE GENOMIC DNA]</scope>
    <source>
        <strain evidence="8">AATW-2023a</strain>
        <tissue evidence="8">Whole specimen</tissue>
    </source>
</reference>
<evidence type="ECO:0000256" key="1">
    <source>
        <dbReference type="ARBA" id="ARBA00022618"/>
    </source>
</evidence>
<dbReference type="Pfam" id="PF02984">
    <property type="entry name" value="Cyclin_C"/>
    <property type="match status" value="1"/>
</dbReference>
<feature type="domain" description="Cyclin-like" evidence="6">
    <location>
        <begin position="158"/>
        <end position="250"/>
    </location>
</feature>
<dbReference type="InterPro" id="IPR039361">
    <property type="entry name" value="Cyclin"/>
</dbReference>
<dbReference type="SMART" id="SM01332">
    <property type="entry name" value="Cyclin_C"/>
    <property type="match status" value="1"/>
</dbReference>
<evidence type="ECO:0000259" key="7">
    <source>
        <dbReference type="SMART" id="SM01332"/>
    </source>
</evidence>
<dbReference type="InterPro" id="IPR004367">
    <property type="entry name" value="Cyclin_C-dom"/>
</dbReference>
<accession>A0AAN8J5P0</accession>
<keyword evidence="9" id="KW-1185">Reference proteome</keyword>
<evidence type="ECO:0000256" key="4">
    <source>
        <dbReference type="RuleBase" id="RU000383"/>
    </source>
</evidence>
<dbReference type="PROSITE" id="PS00292">
    <property type="entry name" value="CYCLINS"/>
    <property type="match status" value="1"/>
</dbReference>
<organism evidence="8 9">
    <name type="scientific">Patella caerulea</name>
    <name type="common">Rayed Mediterranean limpet</name>
    <dbReference type="NCBI Taxonomy" id="87958"/>
    <lineage>
        <taxon>Eukaryota</taxon>
        <taxon>Metazoa</taxon>
        <taxon>Spiralia</taxon>
        <taxon>Lophotrochozoa</taxon>
        <taxon>Mollusca</taxon>
        <taxon>Gastropoda</taxon>
        <taxon>Patellogastropoda</taxon>
        <taxon>Patelloidea</taxon>
        <taxon>Patellidae</taxon>
        <taxon>Patella</taxon>
    </lineage>
</organism>
<dbReference type="SUPFAM" id="SSF47954">
    <property type="entry name" value="Cyclin-like"/>
    <property type="match status" value="2"/>
</dbReference>
<comment type="caution">
    <text evidence="8">The sequence shown here is derived from an EMBL/GenBank/DDBJ whole genome shotgun (WGS) entry which is preliminary data.</text>
</comment>
<feature type="domain" description="Cyclin C-terminal" evidence="7">
    <location>
        <begin position="154"/>
        <end position="277"/>
    </location>
</feature>
<keyword evidence="1" id="KW-0132">Cell division</keyword>
<feature type="region of interest" description="Disordered" evidence="5">
    <location>
        <begin position="255"/>
        <end position="289"/>
    </location>
</feature>
<dbReference type="InterPro" id="IPR006671">
    <property type="entry name" value="Cyclin_N"/>
</dbReference>
<sequence>MDLMCCESEVIQQSYEDPVLLKDNRVLQNLLATEDKYVPMTCYFNCVQTDIRSYMRKMVAQWMLEVCEEQRCEDEVFPLAVNYLDRVLCVRDLNRTSLQLLGAACMFLASKLKETTPLTAEKLVVYTDNSIQLHELMEMESLVLQCLKWDLSAVTPHDFLEQILSRLDISAEKGQTLKRHAQTFISLCATDCKFMLYPPSMIAAGSVGAACQGLSQTLNSHSNMKFLEKLHKITGIELDCLRSCQEQIEQTVASNLSNLVPEAPETPTKSDPLKSQPTTPTDVRDIHLI</sequence>
<comment type="similarity">
    <text evidence="4">Belongs to the cyclin family.</text>
</comment>
<gene>
    <name evidence="8" type="ORF">SNE40_020736</name>
</gene>
<keyword evidence="3" id="KW-0131">Cell cycle</keyword>
<dbReference type="CDD" id="cd20516">
    <property type="entry name" value="CYCLIN_CCND_rpt2"/>
    <property type="match status" value="1"/>
</dbReference>
<dbReference type="SMART" id="SM00385">
    <property type="entry name" value="CYCLIN"/>
    <property type="match status" value="2"/>
</dbReference>
<dbReference type="Proteomes" id="UP001347796">
    <property type="component" value="Unassembled WGS sequence"/>
</dbReference>
<dbReference type="InterPro" id="IPR048258">
    <property type="entry name" value="Cyclins_cyclin-box"/>
</dbReference>
<dbReference type="Pfam" id="PF00134">
    <property type="entry name" value="Cyclin_N"/>
    <property type="match status" value="1"/>
</dbReference>
<protein>
    <recommendedName>
        <fullName evidence="10">Cyclin N-terminal domain-containing protein</fullName>
    </recommendedName>
</protein>
<dbReference type="FunFam" id="1.10.472.10:FF:000003">
    <property type="entry name" value="G1/S-specific cyclin-D2"/>
    <property type="match status" value="1"/>
</dbReference>
<dbReference type="PANTHER" id="PTHR10177">
    <property type="entry name" value="CYCLINS"/>
    <property type="match status" value="1"/>
</dbReference>
<feature type="compositionally biased region" description="Polar residues" evidence="5">
    <location>
        <begin position="267"/>
        <end position="281"/>
    </location>
</feature>
<dbReference type="InterPro" id="IPR036915">
    <property type="entry name" value="Cyclin-like_sf"/>
</dbReference>
<dbReference type="GO" id="GO:0051301">
    <property type="term" value="P:cell division"/>
    <property type="evidence" value="ECO:0007669"/>
    <property type="project" value="UniProtKB-KW"/>
</dbReference>
<dbReference type="InterPro" id="IPR013763">
    <property type="entry name" value="Cyclin-like_dom"/>
</dbReference>
<dbReference type="EMBL" id="JAZGQO010000015">
    <property type="protein sequence ID" value="KAK6169746.1"/>
    <property type="molecule type" value="Genomic_DNA"/>
</dbReference>
<dbReference type="Gene3D" id="1.10.472.10">
    <property type="entry name" value="Cyclin-like"/>
    <property type="match status" value="2"/>
</dbReference>
<dbReference type="CDD" id="cd20515">
    <property type="entry name" value="CYCLIN_CCND_rpt1"/>
    <property type="match status" value="1"/>
</dbReference>
<proteinExistence type="inferred from homology"/>
<evidence type="ECO:0008006" key="10">
    <source>
        <dbReference type="Google" id="ProtNLM"/>
    </source>
</evidence>